<organism evidence="4 5">
    <name type="scientific">Acrasis kona</name>
    <dbReference type="NCBI Taxonomy" id="1008807"/>
    <lineage>
        <taxon>Eukaryota</taxon>
        <taxon>Discoba</taxon>
        <taxon>Heterolobosea</taxon>
        <taxon>Tetramitia</taxon>
        <taxon>Eutetramitia</taxon>
        <taxon>Acrasidae</taxon>
        <taxon>Acrasis</taxon>
    </lineage>
</organism>
<feature type="repeat" description="WD" evidence="3">
    <location>
        <begin position="446"/>
        <end position="478"/>
    </location>
</feature>
<dbReference type="InterPro" id="IPR036322">
    <property type="entry name" value="WD40_repeat_dom_sf"/>
</dbReference>
<dbReference type="Pfam" id="PF00400">
    <property type="entry name" value="WD40"/>
    <property type="match status" value="2"/>
</dbReference>
<sequence length="513" mass="57831">MRHKPMPIREETVQAHKQRDHYMEWRTFLLERKRYGQNLVSEHVMELFEEWKREKERDEIRENLRKTASPLERIGLTRSVSGTSLGSAALDSTSSYMRNMKSMSATETDFSHFDEDERTDRTEVDGMDAMEDDDEVTFNSVNNMAQVYAFVGMHHIFERGTGRTQGRVIKFGNNDNDILAFASSDGVISIATAMNKPEVIVELVGHTSQILDFDWSLSNEYLISVAHDKTIKVWNTNTAKCARTIPCKASPTCINFHPLNNNIFLSGFDNGTVTVYNLSTGKPADLKRKAQANTLKLSYPITALCITPLGDMAFVGDQKGFMYVYSIDSSSGLFLGRRIHMIKCSRGGPLTSISYSTYTSNSRRANPCLLVNSCGDDVVKLFGLNRKTGKIEIMGDYPVPHRKLNVRSVFCPLVSFRHGACFVSGSESTEVCVFDLARQTNSVNRLMGHSAAVLDVSWSYDEGLLASCDASGVIILWKRAPFDNEIQQRNIEEKQKREELARQQALLDQFNVQ</sequence>
<keyword evidence="1 3" id="KW-0853">WD repeat</keyword>
<evidence type="ECO:0000256" key="1">
    <source>
        <dbReference type="ARBA" id="ARBA00022574"/>
    </source>
</evidence>
<dbReference type="PROSITE" id="PS50082">
    <property type="entry name" value="WD_REPEATS_2"/>
    <property type="match status" value="2"/>
</dbReference>
<dbReference type="InterPro" id="IPR015943">
    <property type="entry name" value="WD40/YVTN_repeat-like_dom_sf"/>
</dbReference>
<comment type="caution">
    <text evidence="4">The sequence shown here is derived from an EMBL/GenBank/DDBJ whole genome shotgun (WGS) entry which is preliminary data.</text>
</comment>
<feature type="repeat" description="WD" evidence="3">
    <location>
        <begin position="203"/>
        <end position="244"/>
    </location>
</feature>
<gene>
    <name evidence="4" type="ORF">AKO1_003699</name>
</gene>
<dbReference type="Proteomes" id="UP001431209">
    <property type="component" value="Unassembled WGS sequence"/>
</dbReference>
<evidence type="ECO:0000313" key="5">
    <source>
        <dbReference type="Proteomes" id="UP001431209"/>
    </source>
</evidence>
<dbReference type="EMBL" id="JAOPGA020001068">
    <property type="protein sequence ID" value="KAL0484780.1"/>
    <property type="molecule type" value="Genomic_DNA"/>
</dbReference>
<accession>A0AAW2Z5T0</accession>
<dbReference type="InterPro" id="IPR019775">
    <property type="entry name" value="WD40_repeat_CS"/>
</dbReference>
<reference evidence="4 5" key="1">
    <citation type="submission" date="2024-03" db="EMBL/GenBank/DDBJ databases">
        <title>The Acrasis kona genome and developmental transcriptomes reveal deep origins of eukaryotic multicellular pathways.</title>
        <authorList>
            <person name="Sheikh S."/>
            <person name="Fu C.-J."/>
            <person name="Brown M.W."/>
            <person name="Baldauf S.L."/>
        </authorList>
    </citation>
    <scope>NUCLEOTIDE SEQUENCE [LARGE SCALE GENOMIC DNA]</scope>
    <source>
        <strain evidence="4 5">ATCC MYA-3509</strain>
    </source>
</reference>
<keyword evidence="2" id="KW-0677">Repeat</keyword>
<dbReference type="GO" id="GO:1990841">
    <property type="term" value="F:promoter-specific chromatin binding"/>
    <property type="evidence" value="ECO:0007669"/>
    <property type="project" value="TreeGrafter"/>
</dbReference>
<dbReference type="AlphaFoldDB" id="A0AAW2Z5T0"/>
<keyword evidence="5" id="KW-1185">Reference proteome</keyword>
<dbReference type="SMART" id="SM00320">
    <property type="entry name" value="WD40"/>
    <property type="match status" value="5"/>
</dbReference>
<dbReference type="PROSITE" id="PS50294">
    <property type="entry name" value="WD_REPEATS_REGION"/>
    <property type="match status" value="1"/>
</dbReference>
<dbReference type="PANTHER" id="PTHR22838:SF4">
    <property type="entry name" value="WD REPEAT-CONTAINING PROTEIN 13"/>
    <property type="match status" value="1"/>
</dbReference>
<dbReference type="InterPro" id="IPR051350">
    <property type="entry name" value="WD_repeat-ST_regulator"/>
</dbReference>
<dbReference type="PANTHER" id="PTHR22838">
    <property type="entry name" value="WD REPEAT PROTEIN 26-RELATED"/>
    <property type="match status" value="1"/>
</dbReference>
<evidence type="ECO:0000313" key="4">
    <source>
        <dbReference type="EMBL" id="KAL0484780.1"/>
    </source>
</evidence>
<dbReference type="SUPFAM" id="SSF50978">
    <property type="entry name" value="WD40 repeat-like"/>
    <property type="match status" value="1"/>
</dbReference>
<protein>
    <submittedName>
        <fullName evidence="4">WD repeat-containing protein</fullName>
    </submittedName>
</protein>
<dbReference type="Gene3D" id="2.130.10.10">
    <property type="entry name" value="YVTN repeat-like/Quinoprotein amine dehydrogenase"/>
    <property type="match status" value="2"/>
</dbReference>
<name>A0AAW2Z5T0_9EUKA</name>
<proteinExistence type="predicted"/>
<dbReference type="GO" id="GO:0005634">
    <property type="term" value="C:nucleus"/>
    <property type="evidence" value="ECO:0007669"/>
    <property type="project" value="TreeGrafter"/>
</dbReference>
<dbReference type="PROSITE" id="PS00678">
    <property type="entry name" value="WD_REPEATS_1"/>
    <property type="match status" value="1"/>
</dbReference>
<evidence type="ECO:0000256" key="2">
    <source>
        <dbReference type="ARBA" id="ARBA00022737"/>
    </source>
</evidence>
<dbReference type="InterPro" id="IPR001680">
    <property type="entry name" value="WD40_rpt"/>
</dbReference>
<evidence type="ECO:0000256" key="3">
    <source>
        <dbReference type="PROSITE-ProRule" id="PRU00221"/>
    </source>
</evidence>